<comment type="caution">
    <text evidence="2">The sequence shown here is derived from an EMBL/GenBank/DDBJ whole genome shotgun (WGS) entry which is preliminary data.</text>
</comment>
<gene>
    <name evidence="2" type="ORF">GO816_17030</name>
</gene>
<organism evidence="2 3">
    <name type="scientific">Mucilaginibacter aquatilis</name>
    <dbReference type="NCBI Taxonomy" id="1517760"/>
    <lineage>
        <taxon>Bacteria</taxon>
        <taxon>Pseudomonadati</taxon>
        <taxon>Bacteroidota</taxon>
        <taxon>Sphingobacteriia</taxon>
        <taxon>Sphingobacteriales</taxon>
        <taxon>Sphingobacteriaceae</taxon>
        <taxon>Mucilaginibacter</taxon>
    </lineage>
</organism>
<evidence type="ECO:0008006" key="4">
    <source>
        <dbReference type="Google" id="ProtNLM"/>
    </source>
</evidence>
<evidence type="ECO:0000313" key="3">
    <source>
        <dbReference type="Proteomes" id="UP000434850"/>
    </source>
</evidence>
<evidence type="ECO:0000256" key="1">
    <source>
        <dbReference type="SAM" id="SignalP"/>
    </source>
</evidence>
<dbReference type="AlphaFoldDB" id="A0A6I4IC84"/>
<dbReference type="RefSeq" id="WP_157543153.1">
    <property type="nucleotide sequence ID" value="NZ_WQLA01000007.1"/>
</dbReference>
<reference evidence="2 3" key="1">
    <citation type="submission" date="2019-12" db="EMBL/GenBank/DDBJ databases">
        <title>Mucilaginibacter sp. HME9299 genome sequencing and assembly.</title>
        <authorList>
            <person name="Kang H."/>
            <person name="Kim H."/>
            <person name="Joh K."/>
        </authorList>
    </citation>
    <scope>NUCLEOTIDE SEQUENCE [LARGE SCALE GENOMIC DNA]</scope>
    <source>
        <strain evidence="2 3">HME9299</strain>
    </source>
</reference>
<sequence length="231" mass="25849">MKKILLTLCICFATLLAKAQLGYMYGQYDLGFAAALNYAYTDAETVKGTPAAHLVFAYNHTPFLNYIAEVQFGRLAGGDSVRTLSGREFKNNYTAVSFRAQVQAGELLRYDNTVIMNALRNIYVSGGVGVIYNNMSEINRSSLYIPDYTSSGRNSSSEFFIPLKAGYEFKVFNSYDEPFIKVDLGYQLNYVLGDQLDGIKAGIRKDVYSQFVVGMRFAIGGFTSYRKPIRQ</sequence>
<keyword evidence="1" id="KW-0732">Signal</keyword>
<evidence type="ECO:0000313" key="2">
    <source>
        <dbReference type="EMBL" id="MVN92841.1"/>
    </source>
</evidence>
<dbReference type="EMBL" id="WQLA01000007">
    <property type="protein sequence ID" value="MVN92841.1"/>
    <property type="molecule type" value="Genomic_DNA"/>
</dbReference>
<accession>A0A6I4IC84</accession>
<proteinExistence type="predicted"/>
<dbReference type="OrthoDB" id="648040at2"/>
<name>A0A6I4IC84_9SPHI</name>
<feature type="signal peptide" evidence="1">
    <location>
        <begin position="1"/>
        <end position="19"/>
    </location>
</feature>
<dbReference type="Proteomes" id="UP000434850">
    <property type="component" value="Unassembled WGS sequence"/>
</dbReference>
<keyword evidence="3" id="KW-1185">Reference proteome</keyword>
<feature type="chain" id="PRO_5026116378" description="Outer membrane protein beta-barrel domain-containing protein" evidence="1">
    <location>
        <begin position="20"/>
        <end position="231"/>
    </location>
</feature>
<protein>
    <recommendedName>
        <fullName evidence="4">Outer membrane protein beta-barrel domain-containing protein</fullName>
    </recommendedName>
</protein>